<dbReference type="AlphaFoldDB" id="B4K3R7"/>
<reference evidence="2 3" key="1">
    <citation type="journal article" date="2007" name="Nature">
        <title>Evolution of genes and genomes on the Drosophila phylogeny.</title>
        <authorList>
            <consortium name="Drosophila 12 Genomes Consortium"/>
            <person name="Clark A.G."/>
            <person name="Eisen M.B."/>
            <person name="Smith D.R."/>
            <person name="Bergman C.M."/>
            <person name="Oliver B."/>
            <person name="Markow T.A."/>
            <person name="Kaufman T.C."/>
            <person name="Kellis M."/>
            <person name="Gelbart W."/>
            <person name="Iyer V.N."/>
            <person name="Pollard D.A."/>
            <person name="Sackton T.B."/>
            <person name="Larracuente A.M."/>
            <person name="Singh N.D."/>
            <person name="Abad J.P."/>
            <person name="Abt D.N."/>
            <person name="Adryan B."/>
            <person name="Aguade M."/>
            <person name="Akashi H."/>
            <person name="Anderson W.W."/>
            <person name="Aquadro C.F."/>
            <person name="Ardell D.H."/>
            <person name="Arguello R."/>
            <person name="Artieri C.G."/>
            <person name="Barbash D.A."/>
            <person name="Barker D."/>
            <person name="Barsanti P."/>
            <person name="Batterham P."/>
            <person name="Batzoglou S."/>
            <person name="Begun D."/>
            <person name="Bhutkar A."/>
            <person name="Blanco E."/>
            <person name="Bosak S.A."/>
            <person name="Bradley R.K."/>
            <person name="Brand A.D."/>
            <person name="Brent M.R."/>
            <person name="Brooks A.N."/>
            <person name="Brown R.H."/>
            <person name="Butlin R.K."/>
            <person name="Caggese C."/>
            <person name="Calvi B.R."/>
            <person name="Bernardo de Carvalho A."/>
            <person name="Caspi A."/>
            <person name="Castrezana S."/>
            <person name="Celniker S.E."/>
            <person name="Chang J.L."/>
            <person name="Chapple C."/>
            <person name="Chatterji S."/>
            <person name="Chinwalla A."/>
            <person name="Civetta A."/>
            <person name="Clifton S.W."/>
            <person name="Comeron J.M."/>
            <person name="Costello J.C."/>
            <person name="Coyne J.A."/>
            <person name="Daub J."/>
            <person name="David R.G."/>
            <person name="Delcher A.L."/>
            <person name="Delehaunty K."/>
            <person name="Do C.B."/>
            <person name="Ebling H."/>
            <person name="Edwards K."/>
            <person name="Eickbush T."/>
            <person name="Evans J.D."/>
            <person name="Filipski A."/>
            <person name="Findeiss S."/>
            <person name="Freyhult E."/>
            <person name="Fulton L."/>
            <person name="Fulton R."/>
            <person name="Garcia A.C."/>
            <person name="Gardiner A."/>
            <person name="Garfield D.A."/>
            <person name="Garvin B.E."/>
            <person name="Gibson G."/>
            <person name="Gilbert D."/>
            <person name="Gnerre S."/>
            <person name="Godfrey J."/>
            <person name="Good R."/>
            <person name="Gotea V."/>
            <person name="Gravely B."/>
            <person name="Greenberg A.J."/>
            <person name="Griffiths-Jones S."/>
            <person name="Gross S."/>
            <person name="Guigo R."/>
            <person name="Gustafson E.A."/>
            <person name="Haerty W."/>
            <person name="Hahn M.W."/>
            <person name="Halligan D.L."/>
            <person name="Halpern A.L."/>
            <person name="Halter G.M."/>
            <person name="Han M.V."/>
            <person name="Heger A."/>
            <person name="Hillier L."/>
            <person name="Hinrichs A.S."/>
            <person name="Holmes I."/>
            <person name="Hoskins R.A."/>
            <person name="Hubisz M.J."/>
            <person name="Hultmark D."/>
            <person name="Huntley M.A."/>
            <person name="Jaffe D.B."/>
            <person name="Jagadeeshan S."/>
            <person name="Jeck W.R."/>
            <person name="Johnson J."/>
            <person name="Jones C.D."/>
            <person name="Jordan W.C."/>
            <person name="Karpen G.H."/>
            <person name="Kataoka E."/>
            <person name="Keightley P.D."/>
            <person name="Kheradpour P."/>
            <person name="Kirkness E.F."/>
            <person name="Koerich L.B."/>
            <person name="Kristiansen K."/>
            <person name="Kudrna D."/>
            <person name="Kulathinal R.J."/>
            <person name="Kumar S."/>
            <person name="Kwok R."/>
            <person name="Lander E."/>
            <person name="Langley C.H."/>
            <person name="Lapoint R."/>
            <person name="Lazzaro B.P."/>
            <person name="Lee S.J."/>
            <person name="Levesque L."/>
            <person name="Li R."/>
            <person name="Lin C.F."/>
            <person name="Lin M.F."/>
            <person name="Lindblad-Toh K."/>
            <person name="Llopart A."/>
            <person name="Long M."/>
            <person name="Low L."/>
            <person name="Lozovsky E."/>
            <person name="Lu J."/>
            <person name="Luo M."/>
            <person name="Machado C.A."/>
            <person name="Makalowski W."/>
            <person name="Marzo M."/>
            <person name="Matsuda M."/>
            <person name="Matzkin L."/>
            <person name="McAllister B."/>
            <person name="McBride C.S."/>
            <person name="McKernan B."/>
            <person name="McKernan K."/>
            <person name="Mendez-Lago M."/>
            <person name="Minx P."/>
            <person name="Mollenhauer M.U."/>
            <person name="Montooth K."/>
            <person name="Mount S.M."/>
            <person name="Mu X."/>
            <person name="Myers E."/>
            <person name="Negre B."/>
            <person name="Newfeld S."/>
            <person name="Nielsen R."/>
            <person name="Noor M.A."/>
            <person name="O'Grady P."/>
            <person name="Pachter L."/>
            <person name="Papaceit M."/>
            <person name="Parisi M.J."/>
            <person name="Parisi M."/>
            <person name="Parts L."/>
            <person name="Pedersen J.S."/>
            <person name="Pesole G."/>
            <person name="Phillippy A.M."/>
            <person name="Ponting C.P."/>
            <person name="Pop M."/>
            <person name="Porcelli D."/>
            <person name="Powell J.R."/>
            <person name="Prohaska S."/>
            <person name="Pruitt K."/>
            <person name="Puig M."/>
            <person name="Quesneville H."/>
            <person name="Ram K.R."/>
            <person name="Rand D."/>
            <person name="Rasmussen M.D."/>
            <person name="Reed L.K."/>
            <person name="Reenan R."/>
            <person name="Reily A."/>
            <person name="Remington K.A."/>
            <person name="Rieger T.T."/>
            <person name="Ritchie M.G."/>
            <person name="Robin C."/>
            <person name="Rogers Y.H."/>
            <person name="Rohde C."/>
            <person name="Rozas J."/>
            <person name="Rubenfield M.J."/>
            <person name="Ruiz A."/>
            <person name="Russo S."/>
            <person name="Salzberg S.L."/>
            <person name="Sanchez-Gracia A."/>
            <person name="Saranga D.J."/>
            <person name="Sato H."/>
            <person name="Schaeffer S.W."/>
            <person name="Schatz M.C."/>
            <person name="Schlenke T."/>
            <person name="Schwartz R."/>
            <person name="Segarra C."/>
            <person name="Singh R.S."/>
            <person name="Sirot L."/>
            <person name="Sirota M."/>
            <person name="Sisneros N.B."/>
            <person name="Smith C.D."/>
            <person name="Smith T.F."/>
            <person name="Spieth J."/>
            <person name="Stage D.E."/>
            <person name="Stark A."/>
            <person name="Stephan W."/>
            <person name="Strausberg R.L."/>
            <person name="Strempel S."/>
            <person name="Sturgill D."/>
            <person name="Sutton G."/>
            <person name="Sutton G.G."/>
            <person name="Tao W."/>
            <person name="Teichmann S."/>
            <person name="Tobari Y.N."/>
            <person name="Tomimura Y."/>
            <person name="Tsolas J.M."/>
            <person name="Valente V.L."/>
            <person name="Venter E."/>
            <person name="Venter J.C."/>
            <person name="Vicario S."/>
            <person name="Vieira F.G."/>
            <person name="Vilella A.J."/>
            <person name="Villasante A."/>
            <person name="Walenz B."/>
            <person name="Wang J."/>
            <person name="Wasserman M."/>
            <person name="Watts T."/>
            <person name="Wilson D."/>
            <person name="Wilson R.K."/>
            <person name="Wing R.A."/>
            <person name="Wolfner M.F."/>
            <person name="Wong A."/>
            <person name="Wong G.K."/>
            <person name="Wu C.I."/>
            <person name="Wu G."/>
            <person name="Yamamoto D."/>
            <person name="Yang H.P."/>
            <person name="Yang S.P."/>
            <person name="Yorke J.A."/>
            <person name="Yoshida K."/>
            <person name="Zdobnov E."/>
            <person name="Zhang P."/>
            <person name="Zhang Y."/>
            <person name="Zimin A.V."/>
            <person name="Baldwin J."/>
            <person name="Abdouelleil A."/>
            <person name="Abdulkadir J."/>
            <person name="Abebe A."/>
            <person name="Abera B."/>
            <person name="Abreu J."/>
            <person name="Acer S.C."/>
            <person name="Aftuck L."/>
            <person name="Alexander A."/>
            <person name="An P."/>
            <person name="Anderson E."/>
            <person name="Anderson S."/>
            <person name="Arachi H."/>
            <person name="Azer M."/>
            <person name="Bachantsang P."/>
            <person name="Barry A."/>
            <person name="Bayul T."/>
            <person name="Berlin A."/>
            <person name="Bessette D."/>
            <person name="Bloom T."/>
            <person name="Blye J."/>
            <person name="Boguslavskiy L."/>
            <person name="Bonnet C."/>
            <person name="Boukhgalter B."/>
            <person name="Bourzgui I."/>
            <person name="Brown A."/>
            <person name="Cahill P."/>
            <person name="Channer S."/>
            <person name="Cheshatsang Y."/>
            <person name="Chuda L."/>
            <person name="Citroen M."/>
            <person name="Collymore A."/>
            <person name="Cooke P."/>
            <person name="Costello M."/>
            <person name="D'Aco K."/>
            <person name="Daza R."/>
            <person name="De Haan G."/>
            <person name="DeGray S."/>
            <person name="DeMaso C."/>
            <person name="Dhargay N."/>
            <person name="Dooley K."/>
            <person name="Dooley E."/>
            <person name="Doricent M."/>
            <person name="Dorje P."/>
            <person name="Dorjee K."/>
            <person name="Dupes A."/>
            <person name="Elong R."/>
            <person name="Falk J."/>
            <person name="Farina A."/>
            <person name="Faro S."/>
            <person name="Ferguson D."/>
            <person name="Fisher S."/>
            <person name="Foley C.D."/>
            <person name="Franke A."/>
            <person name="Friedrich D."/>
            <person name="Gadbois L."/>
            <person name="Gearin G."/>
            <person name="Gearin C.R."/>
            <person name="Giannoukos G."/>
            <person name="Goode T."/>
            <person name="Graham J."/>
            <person name="Grandbois E."/>
            <person name="Grewal S."/>
            <person name="Gyaltsen K."/>
            <person name="Hafez N."/>
            <person name="Hagos B."/>
            <person name="Hall J."/>
            <person name="Henson C."/>
            <person name="Hollinger A."/>
            <person name="Honan T."/>
            <person name="Huard M.D."/>
            <person name="Hughes L."/>
            <person name="Hurhula B."/>
            <person name="Husby M.E."/>
            <person name="Kamat A."/>
            <person name="Kanga B."/>
            <person name="Kashin S."/>
            <person name="Khazanovich D."/>
            <person name="Kisner P."/>
            <person name="Lance K."/>
            <person name="Lara M."/>
            <person name="Lee W."/>
            <person name="Lennon N."/>
            <person name="Letendre F."/>
            <person name="LeVine R."/>
            <person name="Lipovsky A."/>
            <person name="Liu X."/>
            <person name="Liu J."/>
            <person name="Liu S."/>
            <person name="Lokyitsang T."/>
            <person name="Lokyitsang Y."/>
            <person name="Lubonja R."/>
            <person name="Lui A."/>
            <person name="MacDonald P."/>
            <person name="Magnisalis V."/>
            <person name="Maru K."/>
            <person name="Matthews C."/>
            <person name="McCusker W."/>
            <person name="McDonough S."/>
            <person name="Mehta T."/>
            <person name="Meldrim J."/>
            <person name="Meneus L."/>
            <person name="Mihai O."/>
            <person name="Mihalev A."/>
            <person name="Mihova T."/>
            <person name="Mittelman R."/>
            <person name="Mlenga V."/>
            <person name="Montmayeur A."/>
            <person name="Mulrain L."/>
            <person name="Navidi A."/>
            <person name="Naylor J."/>
            <person name="Negash T."/>
            <person name="Nguyen T."/>
            <person name="Nguyen N."/>
            <person name="Nicol R."/>
            <person name="Norbu C."/>
            <person name="Norbu N."/>
            <person name="Novod N."/>
            <person name="O'Neill B."/>
            <person name="Osman S."/>
            <person name="Markiewicz E."/>
            <person name="Oyono O.L."/>
            <person name="Patti C."/>
            <person name="Phunkhang P."/>
            <person name="Pierre F."/>
            <person name="Priest M."/>
            <person name="Raghuraman S."/>
            <person name="Rege F."/>
            <person name="Reyes R."/>
            <person name="Rise C."/>
            <person name="Rogov P."/>
            <person name="Ross K."/>
            <person name="Ryan E."/>
            <person name="Settipalli S."/>
            <person name="Shea T."/>
            <person name="Sherpa N."/>
            <person name="Shi L."/>
            <person name="Shih D."/>
            <person name="Sparrow T."/>
            <person name="Spaulding J."/>
            <person name="Stalker J."/>
            <person name="Stange-Thomann N."/>
            <person name="Stavropoulos S."/>
            <person name="Stone C."/>
            <person name="Strader C."/>
            <person name="Tesfaye S."/>
            <person name="Thomson T."/>
            <person name="Thoulutsang Y."/>
            <person name="Thoulutsang D."/>
            <person name="Topham K."/>
            <person name="Topping I."/>
            <person name="Tsamla T."/>
            <person name="Vassiliev H."/>
            <person name="Vo A."/>
            <person name="Wangchuk T."/>
            <person name="Wangdi T."/>
            <person name="Weiand M."/>
            <person name="Wilkinson J."/>
            <person name="Wilson A."/>
            <person name="Yadav S."/>
            <person name="Young G."/>
            <person name="Yu Q."/>
            <person name="Zembek L."/>
            <person name="Zhong D."/>
            <person name="Zimmer A."/>
            <person name="Zwirko Z."/>
            <person name="Jaffe D.B."/>
            <person name="Alvarez P."/>
            <person name="Brockman W."/>
            <person name="Butler J."/>
            <person name="Chin C."/>
            <person name="Gnerre S."/>
            <person name="Grabherr M."/>
            <person name="Kleber M."/>
            <person name="Mauceli E."/>
            <person name="MacCallum I."/>
        </authorList>
    </citation>
    <scope>NUCLEOTIDE SEQUENCE [LARGE SCALE GENOMIC DNA]</scope>
    <source>
        <strain evidence="3">Tucson 15287-2541.00</strain>
    </source>
</reference>
<gene>
    <name evidence="2" type="primary">Dgri\GH11402</name>
    <name evidence="2" type="ORF">Dgri_GH11402</name>
</gene>
<dbReference type="Proteomes" id="UP000001070">
    <property type="component" value="Unassembled WGS sequence"/>
</dbReference>
<evidence type="ECO:0000256" key="1">
    <source>
        <dbReference type="SAM" id="MobiDB-lite"/>
    </source>
</evidence>
<evidence type="ECO:0000313" key="2">
    <source>
        <dbReference type="EMBL" id="EDW05090.1"/>
    </source>
</evidence>
<feature type="compositionally biased region" description="Polar residues" evidence="1">
    <location>
        <begin position="1"/>
        <end position="22"/>
    </location>
</feature>
<name>B4K3R7_DROGR</name>
<dbReference type="HOGENOM" id="CLU_2388510_0_0_1"/>
<dbReference type="InParanoid" id="B4K3R7"/>
<dbReference type="OrthoDB" id="10063916at2759"/>
<evidence type="ECO:0000313" key="3">
    <source>
        <dbReference type="Proteomes" id="UP000001070"/>
    </source>
</evidence>
<organism evidence="3">
    <name type="scientific">Drosophila grimshawi</name>
    <name type="common">Hawaiian fruit fly</name>
    <name type="synonym">Idiomyia grimshawi</name>
    <dbReference type="NCBI Taxonomy" id="7222"/>
    <lineage>
        <taxon>Eukaryota</taxon>
        <taxon>Metazoa</taxon>
        <taxon>Ecdysozoa</taxon>
        <taxon>Arthropoda</taxon>
        <taxon>Hexapoda</taxon>
        <taxon>Insecta</taxon>
        <taxon>Pterygota</taxon>
        <taxon>Neoptera</taxon>
        <taxon>Endopterygota</taxon>
        <taxon>Diptera</taxon>
        <taxon>Brachycera</taxon>
        <taxon>Muscomorpha</taxon>
        <taxon>Ephydroidea</taxon>
        <taxon>Drosophilidae</taxon>
        <taxon>Drosophila</taxon>
        <taxon>Hawaiian Drosophila</taxon>
    </lineage>
</organism>
<accession>B4K3R7</accession>
<dbReference type="EMBL" id="CH925055">
    <property type="protein sequence ID" value="EDW05090.1"/>
    <property type="molecule type" value="Genomic_DNA"/>
</dbReference>
<keyword evidence="3" id="KW-1185">Reference proteome</keyword>
<proteinExistence type="predicted"/>
<feature type="region of interest" description="Disordered" evidence="1">
    <location>
        <begin position="1"/>
        <end position="25"/>
    </location>
</feature>
<protein>
    <submittedName>
        <fullName evidence="2">GH11402</fullName>
    </submittedName>
</protein>
<sequence length="94" mass="10298">MEHISSGTESTDVDATTISESNELAAPPTQITSIDGFFNRKRGRPPKNRFVEVYKSVSKTISLSLSLSLTFSLSLNVQSELSKFISTLCTVLKL</sequence>